<evidence type="ECO:0000256" key="2">
    <source>
        <dbReference type="ARBA" id="ARBA00022603"/>
    </source>
</evidence>
<dbReference type="PANTHER" id="PTHR13847:SF283">
    <property type="entry name" value="TRNA 5-METHYLAMINOMETHYL-2-THIOURIDINE BIOSYNTHESIS BIFUNCTIONAL PROTEIN MNMC"/>
    <property type="match status" value="1"/>
</dbReference>
<evidence type="ECO:0000256" key="6">
    <source>
        <dbReference type="ARBA" id="ARBA00022694"/>
    </source>
</evidence>
<dbReference type="OrthoDB" id="9786494at2"/>
<keyword evidence="7" id="KW-0274">FAD</keyword>
<keyword evidence="1" id="KW-0963">Cytoplasm</keyword>
<keyword evidence="4" id="KW-0808">Transferase</keyword>
<keyword evidence="2" id="KW-0489">Methyltransferase</keyword>
<dbReference type="InterPro" id="IPR017610">
    <property type="entry name" value="tRNA_S-uridine_synth_MnmC_C"/>
</dbReference>
<evidence type="ECO:0000256" key="9">
    <source>
        <dbReference type="ARBA" id="ARBA00023268"/>
    </source>
</evidence>
<evidence type="ECO:0000256" key="7">
    <source>
        <dbReference type="ARBA" id="ARBA00022827"/>
    </source>
</evidence>
<evidence type="ECO:0000256" key="8">
    <source>
        <dbReference type="ARBA" id="ARBA00023002"/>
    </source>
</evidence>
<evidence type="ECO:0000259" key="10">
    <source>
        <dbReference type="Pfam" id="PF01266"/>
    </source>
</evidence>
<dbReference type="InterPro" id="IPR006076">
    <property type="entry name" value="FAD-dep_OxRdtase"/>
</dbReference>
<comment type="caution">
    <text evidence="11">The sequence shown here is derived from an EMBL/GenBank/DDBJ whole genome shotgun (WGS) entry which is preliminary data.</text>
</comment>
<keyword evidence="6" id="KW-0819">tRNA processing</keyword>
<dbReference type="InterPro" id="IPR036188">
    <property type="entry name" value="FAD/NAD-bd_sf"/>
</dbReference>
<name>A0A2N3KVB5_9PROT</name>
<dbReference type="GO" id="GO:0005737">
    <property type="term" value="C:cytoplasm"/>
    <property type="evidence" value="ECO:0007669"/>
    <property type="project" value="TreeGrafter"/>
</dbReference>
<feature type="domain" description="FAD dependent oxidoreductase" evidence="10">
    <location>
        <begin position="34"/>
        <end position="406"/>
    </location>
</feature>
<proteinExistence type="predicted"/>
<keyword evidence="3" id="KW-0285">Flavoprotein</keyword>
<dbReference type="GO" id="GO:0008168">
    <property type="term" value="F:methyltransferase activity"/>
    <property type="evidence" value="ECO:0007669"/>
    <property type="project" value="UniProtKB-KW"/>
</dbReference>
<accession>A0A2N3KVB5</accession>
<dbReference type="GO" id="GO:0016645">
    <property type="term" value="F:oxidoreductase activity, acting on the CH-NH group of donors"/>
    <property type="evidence" value="ECO:0007669"/>
    <property type="project" value="InterPro"/>
</dbReference>
<keyword evidence="9" id="KW-0511">Multifunctional enzyme</keyword>
<dbReference type="Gene3D" id="3.30.9.10">
    <property type="entry name" value="D-Amino Acid Oxidase, subunit A, domain 2"/>
    <property type="match status" value="1"/>
</dbReference>
<protein>
    <recommendedName>
        <fullName evidence="10">FAD dependent oxidoreductase domain-containing protein</fullName>
    </recommendedName>
</protein>
<gene>
    <name evidence="11" type="ORF">COO20_10155</name>
</gene>
<keyword evidence="8" id="KW-0560">Oxidoreductase</keyword>
<dbReference type="GO" id="GO:0008033">
    <property type="term" value="P:tRNA processing"/>
    <property type="evidence" value="ECO:0007669"/>
    <property type="project" value="UniProtKB-KW"/>
</dbReference>
<evidence type="ECO:0000313" key="11">
    <source>
        <dbReference type="EMBL" id="PKR54478.1"/>
    </source>
</evidence>
<dbReference type="Pfam" id="PF01266">
    <property type="entry name" value="DAO"/>
    <property type="match status" value="1"/>
</dbReference>
<evidence type="ECO:0000256" key="1">
    <source>
        <dbReference type="ARBA" id="ARBA00022490"/>
    </source>
</evidence>
<evidence type="ECO:0000256" key="3">
    <source>
        <dbReference type="ARBA" id="ARBA00022630"/>
    </source>
</evidence>
<reference evidence="11 12" key="1">
    <citation type="submission" date="2017-09" db="EMBL/GenBank/DDBJ databases">
        <title>Biodiversity and function of Thalassospira species in the particle-attached aromatic-hydrocarbon-degrading consortia from the surface seawater of the South China Sea.</title>
        <authorList>
            <person name="Dong C."/>
            <person name="Liu R."/>
            <person name="Shao Z."/>
        </authorList>
    </citation>
    <scope>NUCLEOTIDE SEQUENCE [LARGE SCALE GENOMIC DNA]</scope>
    <source>
        <strain evidence="11 12">CSC1P2</strain>
    </source>
</reference>
<dbReference type="Gene3D" id="3.50.50.60">
    <property type="entry name" value="FAD/NAD(P)-binding domain"/>
    <property type="match status" value="1"/>
</dbReference>
<dbReference type="SUPFAM" id="SSF51905">
    <property type="entry name" value="FAD/NAD(P)-binding domain"/>
    <property type="match status" value="1"/>
</dbReference>
<dbReference type="GO" id="GO:0032259">
    <property type="term" value="P:methylation"/>
    <property type="evidence" value="ECO:0007669"/>
    <property type="project" value="UniProtKB-KW"/>
</dbReference>
<dbReference type="NCBIfam" id="TIGR03197">
    <property type="entry name" value="MnmC_Cterm"/>
    <property type="match status" value="1"/>
</dbReference>
<sequence length="441" mass="46766">MIKTGDGKAGFKLADKPWFAPAAPFIRGTHHTNDVAVIGGGIAGASCCHALNQRGIGTTLFERHATLANEASGNPIGMLEPYITADNSLAGRYYEAGYRHSSNLVRQLLDDGAAIEAAFCGVLSLPANPRDESRQQAILDRLGNTPPSDTSLSVQYLAPDDASEVLGLSVPVGGLFYRDAGWVNPPSVCNVLANQTVRVTGQNVAQIAPLADGGARLQADDGSSLGDFGAVIIAGAMETSAFAQTSWIRDYLIALRGQISCFSKSVLGDLNVNCVLSHKGYLTPERNGQHVFGATFDRHASHTDINDADHAANIAQLSLALPDLAQRLSPAHLTGRAGLRTTTPDHLPLIGPAPDYEAYLKAYPDLDKGRHYARYSSAPYHKDVYVCTGFGARGMIGAPLAGEIIAGQITEQPHSLPAPVQEALHPARYIVRAIKRGHIAP</sequence>
<evidence type="ECO:0000256" key="5">
    <source>
        <dbReference type="ARBA" id="ARBA00022691"/>
    </source>
</evidence>
<evidence type="ECO:0000256" key="4">
    <source>
        <dbReference type="ARBA" id="ARBA00022679"/>
    </source>
</evidence>
<dbReference type="Proteomes" id="UP000233597">
    <property type="component" value="Unassembled WGS sequence"/>
</dbReference>
<organism evidence="11 12">
    <name type="scientific">Thalassospira marina</name>
    <dbReference type="NCBI Taxonomy" id="2048283"/>
    <lineage>
        <taxon>Bacteria</taxon>
        <taxon>Pseudomonadati</taxon>
        <taxon>Pseudomonadota</taxon>
        <taxon>Alphaproteobacteria</taxon>
        <taxon>Rhodospirillales</taxon>
        <taxon>Thalassospiraceae</taxon>
        <taxon>Thalassospira</taxon>
    </lineage>
</organism>
<dbReference type="RefSeq" id="WP_101266133.1">
    <property type="nucleotide sequence ID" value="NZ_NWTK01000005.1"/>
</dbReference>
<dbReference type="EMBL" id="NWTK01000005">
    <property type="protein sequence ID" value="PKR54478.1"/>
    <property type="molecule type" value="Genomic_DNA"/>
</dbReference>
<keyword evidence="5" id="KW-0949">S-adenosyl-L-methionine</keyword>
<evidence type="ECO:0000313" key="12">
    <source>
        <dbReference type="Proteomes" id="UP000233597"/>
    </source>
</evidence>
<dbReference type="AlphaFoldDB" id="A0A2N3KVB5"/>
<dbReference type="PANTHER" id="PTHR13847">
    <property type="entry name" value="SARCOSINE DEHYDROGENASE-RELATED"/>
    <property type="match status" value="1"/>
</dbReference>